<dbReference type="Proteomes" id="UP001201273">
    <property type="component" value="Unassembled WGS sequence"/>
</dbReference>
<sequence length="234" mass="25802">MKSTRFDVIKKCSLLGCLVLSGFVLSGCGSSDLKKLIETKAHFTYINTTDKAANFYLMRDDVLDDDEQDELFNGGHQVFSNVAVNEAQTYSHTYRAHQTGVHLGVSDSNTLIKQAKTSVNLDFEYKETPKLWVVAWMMSSQFKLTYFGKESSDQDGVYKVRLFTHTAMPVSINGSGQVDLTTEQGKATRALAINNCASGLEVGGNKIDLCNADLGRSYLVVIDQTGLRSLMPES</sequence>
<dbReference type="EMBL" id="JAIMJA010000019">
    <property type="protein sequence ID" value="MCE2596452.1"/>
    <property type="molecule type" value="Genomic_DNA"/>
</dbReference>
<gene>
    <name evidence="2" type="ORF">K6Y31_16775</name>
</gene>
<reference evidence="2 3" key="1">
    <citation type="journal article" date="2022" name="Environ. Microbiol. Rep.">
        <title>Eco-phylogenetic analyses reveal divergent evolution of vitamin B12 metabolism in the marine bacterial family 'Psychromonadaceae'.</title>
        <authorList>
            <person name="Jin X."/>
            <person name="Yang Y."/>
            <person name="Cao H."/>
            <person name="Gao B."/>
            <person name="Zhao Z."/>
        </authorList>
    </citation>
    <scope>NUCLEOTIDE SEQUENCE [LARGE SCALE GENOMIC DNA]</scope>
    <source>
        <strain evidence="2 3">MKS20</strain>
    </source>
</reference>
<feature type="chain" id="PRO_5046899310" description="Lipoprotein" evidence="1">
    <location>
        <begin position="27"/>
        <end position="234"/>
    </location>
</feature>
<evidence type="ECO:0008006" key="4">
    <source>
        <dbReference type="Google" id="ProtNLM"/>
    </source>
</evidence>
<evidence type="ECO:0000313" key="2">
    <source>
        <dbReference type="EMBL" id="MCE2596452.1"/>
    </source>
</evidence>
<keyword evidence="1" id="KW-0732">Signal</keyword>
<evidence type="ECO:0000313" key="3">
    <source>
        <dbReference type="Proteomes" id="UP001201273"/>
    </source>
</evidence>
<name>A0ABS8WBQ9_9GAMM</name>
<protein>
    <recommendedName>
        <fullName evidence="4">Lipoprotein</fullName>
    </recommendedName>
</protein>
<accession>A0ABS8WBQ9</accession>
<dbReference type="RefSeq" id="WP_233054090.1">
    <property type="nucleotide sequence ID" value="NZ_JAIMJA010000019.1"/>
</dbReference>
<dbReference type="PROSITE" id="PS51257">
    <property type="entry name" value="PROKAR_LIPOPROTEIN"/>
    <property type="match status" value="1"/>
</dbReference>
<feature type="signal peptide" evidence="1">
    <location>
        <begin position="1"/>
        <end position="26"/>
    </location>
</feature>
<comment type="caution">
    <text evidence="2">The sequence shown here is derived from an EMBL/GenBank/DDBJ whole genome shotgun (WGS) entry which is preliminary data.</text>
</comment>
<keyword evidence="3" id="KW-1185">Reference proteome</keyword>
<proteinExistence type="predicted"/>
<evidence type="ECO:0000256" key="1">
    <source>
        <dbReference type="SAM" id="SignalP"/>
    </source>
</evidence>
<organism evidence="2 3">
    <name type="scientific">Motilimonas cestriensis</name>
    <dbReference type="NCBI Taxonomy" id="2742685"/>
    <lineage>
        <taxon>Bacteria</taxon>
        <taxon>Pseudomonadati</taxon>
        <taxon>Pseudomonadota</taxon>
        <taxon>Gammaproteobacteria</taxon>
        <taxon>Alteromonadales</taxon>
        <taxon>Alteromonadales genera incertae sedis</taxon>
        <taxon>Motilimonas</taxon>
    </lineage>
</organism>